<dbReference type="EMBL" id="QJHK01000014">
    <property type="protein sequence ID" value="PXY39914.1"/>
    <property type="molecule type" value="Genomic_DNA"/>
</dbReference>
<accession>A0A2V4C0Y6</accession>
<gene>
    <name evidence="1" type="ORF">DMB65_15465</name>
</gene>
<dbReference type="RefSeq" id="WP_110307538.1">
    <property type="nucleotide sequence ID" value="NZ_QJHK01000014.1"/>
</dbReference>
<evidence type="ECO:0000313" key="1">
    <source>
        <dbReference type="EMBL" id="PXY39914.1"/>
    </source>
</evidence>
<organism evidence="1 2">
    <name type="scientific">Flavobacterium cheongpyeongense</name>
    <dbReference type="NCBI Taxonomy" id="2212651"/>
    <lineage>
        <taxon>Bacteria</taxon>
        <taxon>Pseudomonadati</taxon>
        <taxon>Bacteroidota</taxon>
        <taxon>Flavobacteriia</taxon>
        <taxon>Flavobacteriales</taxon>
        <taxon>Flavobacteriaceae</taxon>
        <taxon>Flavobacterium</taxon>
    </lineage>
</organism>
<dbReference type="AlphaFoldDB" id="A0A2V4C0Y6"/>
<evidence type="ECO:0000313" key="2">
    <source>
        <dbReference type="Proteomes" id="UP000247903"/>
    </source>
</evidence>
<protein>
    <submittedName>
        <fullName evidence="1">Uncharacterized protein</fullName>
    </submittedName>
</protein>
<dbReference type="Proteomes" id="UP000247903">
    <property type="component" value="Unassembled WGS sequence"/>
</dbReference>
<reference evidence="1 2" key="1">
    <citation type="submission" date="2018-05" db="EMBL/GenBank/DDBJ databases">
        <title>Flavobacterium sp. strain IMCC34759, incomplete genome.</title>
        <authorList>
            <person name="Joung Y."/>
            <person name="Cho J."/>
        </authorList>
    </citation>
    <scope>NUCLEOTIDE SEQUENCE [LARGE SCALE GENOMIC DNA]</scope>
    <source>
        <strain evidence="1 2">IMCC34759</strain>
    </source>
</reference>
<keyword evidence="2" id="KW-1185">Reference proteome</keyword>
<comment type="caution">
    <text evidence="1">The sequence shown here is derived from an EMBL/GenBank/DDBJ whole genome shotgun (WGS) entry which is preliminary data.</text>
</comment>
<sequence length="83" mass="8951">MVPSDDHVSTGFSFGKDGVGYHYNIRGKNGRSGGFDAAFRPGGETALLIGKFVLSIFQPETIPLLAEETEIEEAAVIIYNLAF</sequence>
<proteinExistence type="predicted"/>
<name>A0A2V4C0Y6_9FLAO</name>